<dbReference type="InterPro" id="IPR001478">
    <property type="entry name" value="PDZ"/>
</dbReference>
<dbReference type="InterPro" id="IPR051201">
    <property type="entry name" value="Chloro_Bact_Ser_Proteases"/>
</dbReference>
<keyword evidence="2" id="KW-0378">Hydrolase</keyword>
<accession>A0ABP3XUF3</accession>
<keyword evidence="5" id="KW-1185">Reference proteome</keyword>
<protein>
    <submittedName>
        <fullName evidence="4">Do family serine endopeptidase</fullName>
    </submittedName>
</protein>
<dbReference type="Pfam" id="PF13365">
    <property type="entry name" value="Trypsin_2"/>
    <property type="match status" value="1"/>
</dbReference>
<dbReference type="InterPro" id="IPR009003">
    <property type="entry name" value="Peptidase_S1_PA"/>
</dbReference>
<dbReference type="Pfam" id="PF13180">
    <property type="entry name" value="PDZ_2"/>
    <property type="match status" value="1"/>
</dbReference>
<reference evidence="5" key="1">
    <citation type="journal article" date="2019" name="Int. J. Syst. Evol. Microbiol.">
        <title>The Global Catalogue of Microorganisms (GCM) 10K type strain sequencing project: providing services to taxonomists for standard genome sequencing and annotation.</title>
        <authorList>
            <consortium name="The Broad Institute Genomics Platform"/>
            <consortium name="The Broad Institute Genome Sequencing Center for Infectious Disease"/>
            <person name="Wu L."/>
            <person name="Ma J."/>
        </authorList>
    </citation>
    <scope>NUCLEOTIDE SEQUENCE [LARGE SCALE GENOMIC DNA]</scope>
    <source>
        <strain evidence="5">JCM 16082</strain>
    </source>
</reference>
<keyword evidence="1" id="KW-0645">Protease</keyword>
<dbReference type="Proteomes" id="UP001500507">
    <property type="component" value="Unassembled WGS sequence"/>
</dbReference>
<dbReference type="InterPro" id="IPR001940">
    <property type="entry name" value="Peptidase_S1C"/>
</dbReference>
<sequence length="466" mass="50003">MRRLFSTLGVAVIGGAIALGSYQLFFEKEDIAITEALPTLPVTKTTTYTSSALAAAEEINFTTAANKTVNAVVHVKNVAFSKQPRSWMEYMNGGGELRKALRGAGSGVIISPDGYIVTNNHVIKGAAEVDITLNNNKTYKAEIIGRDAAADIALLKIDAEDLAYITFGDSNNIQIGEWVLAVGNPFNLTSTVTAGIISAKARDLDPTDAINQSFLQTDAAVNPGNSGGALVNVNGELVGINTAISSQDGSYIGYSFAVPSNNVRKIVEDIMEYGDVQNAILGIKGGSLNAMLAENEGLHDTQGIYIGEVTAGSGAAKAGLKEGDIIKQIDGIKMRKFSDLTGYLGAKKPNETVEVVAKRDGKEKTFNVTLTRYITFKIDEVGLEVTDISKEELKRLKVKSGVKIIRALTQDMQRQNLTGIIITKIDNKEVSSVADVKEIVNQRDPNDPIRITFAGKDGETETYVFR</sequence>
<dbReference type="Gene3D" id="2.30.42.10">
    <property type="match status" value="2"/>
</dbReference>
<dbReference type="SMART" id="SM00228">
    <property type="entry name" value="PDZ"/>
    <property type="match status" value="1"/>
</dbReference>
<organism evidence="4 5">
    <name type="scientific">Gangjinia marincola</name>
    <dbReference type="NCBI Taxonomy" id="578463"/>
    <lineage>
        <taxon>Bacteria</taxon>
        <taxon>Pseudomonadati</taxon>
        <taxon>Bacteroidota</taxon>
        <taxon>Flavobacteriia</taxon>
        <taxon>Flavobacteriales</taxon>
        <taxon>Flavobacteriaceae</taxon>
        <taxon>Gangjinia</taxon>
    </lineage>
</organism>
<evidence type="ECO:0000259" key="3">
    <source>
        <dbReference type="PROSITE" id="PS50106"/>
    </source>
</evidence>
<evidence type="ECO:0000256" key="1">
    <source>
        <dbReference type="ARBA" id="ARBA00022670"/>
    </source>
</evidence>
<dbReference type="PANTHER" id="PTHR43343">
    <property type="entry name" value="PEPTIDASE S12"/>
    <property type="match status" value="1"/>
</dbReference>
<evidence type="ECO:0000313" key="5">
    <source>
        <dbReference type="Proteomes" id="UP001500507"/>
    </source>
</evidence>
<name>A0ABP3XUF3_9FLAO</name>
<dbReference type="PANTHER" id="PTHR43343:SF3">
    <property type="entry name" value="PROTEASE DO-LIKE 8, CHLOROPLASTIC"/>
    <property type="match status" value="1"/>
</dbReference>
<dbReference type="Gene3D" id="2.40.10.120">
    <property type="match status" value="1"/>
</dbReference>
<dbReference type="InterPro" id="IPR036034">
    <property type="entry name" value="PDZ_sf"/>
</dbReference>
<dbReference type="EMBL" id="BAAAFG010000005">
    <property type="protein sequence ID" value="GAA0871611.1"/>
    <property type="molecule type" value="Genomic_DNA"/>
</dbReference>
<dbReference type="SUPFAM" id="SSF50156">
    <property type="entry name" value="PDZ domain-like"/>
    <property type="match status" value="2"/>
</dbReference>
<dbReference type="RefSeq" id="WP_343764089.1">
    <property type="nucleotide sequence ID" value="NZ_BAAAFG010000005.1"/>
</dbReference>
<gene>
    <name evidence="4" type="ORF">GCM10009117_07570</name>
</gene>
<dbReference type="PROSITE" id="PS50106">
    <property type="entry name" value="PDZ"/>
    <property type="match status" value="1"/>
</dbReference>
<comment type="caution">
    <text evidence="4">The sequence shown here is derived from an EMBL/GenBank/DDBJ whole genome shotgun (WGS) entry which is preliminary data.</text>
</comment>
<dbReference type="SUPFAM" id="SSF50494">
    <property type="entry name" value="Trypsin-like serine proteases"/>
    <property type="match status" value="1"/>
</dbReference>
<evidence type="ECO:0000256" key="2">
    <source>
        <dbReference type="ARBA" id="ARBA00022801"/>
    </source>
</evidence>
<dbReference type="PRINTS" id="PR00834">
    <property type="entry name" value="PROTEASES2C"/>
</dbReference>
<proteinExistence type="predicted"/>
<feature type="domain" description="PDZ" evidence="3">
    <location>
        <begin position="286"/>
        <end position="361"/>
    </location>
</feature>
<evidence type="ECO:0000313" key="4">
    <source>
        <dbReference type="EMBL" id="GAA0871611.1"/>
    </source>
</evidence>